<dbReference type="InterPro" id="IPR043502">
    <property type="entry name" value="DNA/RNA_pol_sf"/>
</dbReference>
<dbReference type="InterPro" id="IPR041577">
    <property type="entry name" value="RT_RNaseH_2"/>
</dbReference>
<dbReference type="EMBL" id="BSXT01001084">
    <property type="protein sequence ID" value="GMF38381.1"/>
    <property type="molecule type" value="Genomic_DNA"/>
</dbReference>
<evidence type="ECO:0000313" key="2">
    <source>
        <dbReference type="EMBL" id="GMF38381.1"/>
    </source>
</evidence>
<gene>
    <name evidence="2" type="ORF">Pfra01_001104800</name>
</gene>
<dbReference type="PANTHER" id="PTHR34072:SF56">
    <property type="entry name" value="REVERSE TRANSCRIPTASE_RETROTRANSPOSON-DERIVED PROTEIN RNASE H-LIKE DOMAIN-CONTAINING PROTEIN"/>
    <property type="match status" value="1"/>
</dbReference>
<protein>
    <submittedName>
        <fullName evidence="2">Unnamed protein product</fullName>
    </submittedName>
</protein>
<feature type="domain" description="Reverse transcriptase/retrotransposon-derived protein RNase H-like" evidence="1">
    <location>
        <begin position="27"/>
        <end position="97"/>
    </location>
</feature>
<comment type="caution">
    <text evidence="2">The sequence shown here is derived from an EMBL/GenBank/DDBJ whole genome shotgun (WGS) entry which is preliminary data.</text>
</comment>
<accession>A0A9W6XH58</accession>
<dbReference type="SUPFAM" id="SSF56672">
    <property type="entry name" value="DNA/RNA polymerases"/>
    <property type="match status" value="1"/>
</dbReference>
<dbReference type="Proteomes" id="UP001165121">
    <property type="component" value="Unassembled WGS sequence"/>
</dbReference>
<dbReference type="OrthoDB" id="111931at2759"/>
<evidence type="ECO:0000259" key="1">
    <source>
        <dbReference type="Pfam" id="PF17919"/>
    </source>
</evidence>
<evidence type="ECO:0000313" key="3">
    <source>
        <dbReference type="Proteomes" id="UP001165121"/>
    </source>
</evidence>
<dbReference type="AlphaFoldDB" id="A0A9W6XH58"/>
<dbReference type="PANTHER" id="PTHR34072">
    <property type="entry name" value="ENZYMATIC POLYPROTEIN-RELATED"/>
    <property type="match status" value="1"/>
</dbReference>
<name>A0A9W6XH58_9STRA</name>
<sequence length="97" mass="10420">MPTSTSPSLALRSSKSSAALSAALGSERAQRSIKATLQRAPILALPDESKPFSVVCDTSDYAIGCALLQTDEDGHERVISFQSRQLEAVERSYPVHD</sequence>
<dbReference type="Pfam" id="PF17919">
    <property type="entry name" value="RT_RNaseH_2"/>
    <property type="match status" value="1"/>
</dbReference>
<keyword evidence="3" id="KW-1185">Reference proteome</keyword>
<reference evidence="2" key="1">
    <citation type="submission" date="2023-04" db="EMBL/GenBank/DDBJ databases">
        <title>Phytophthora fragariaefolia NBRC 109709.</title>
        <authorList>
            <person name="Ichikawa N."/>
            <person name="Sato H."/>
            <person name="Tonouchi N."/>
        </authorList>
    </citation>
    <scope>NUCLEOTIDE SEQUENCE</scope>
    <source>
        <strain evidence="2">NBRC 109709</strain>
    </source>
</reference>
<proteinExistence type="predicted"/>
<organism evidence="2 3">
    <name type="scientific">Phytophthora fragariaefolia</name>
    <dbReference type="NCBI Taxonomy" id="1490495"/>
    <lineage>
        <taxon>Eukaryota</taxon>
        <taxon>Sar</taxon>
        <taxon>Stramenopiles</taxon>
        <taxon>Oomycota</taxon>
        <taxon>Peronosporomycetes</taxon>
        <taxon>Peronosporales</taxon>
        <taxon>Peronosporaceae</taxon>
        <taxon>Phytophthora</taxon>
    </lineage>
</organism>